<dbReference type="GeneID" id="36339272"/>
<accession>W6UKA0</accession>
<sequence>MFSALILTNSSTESSTKEGLQCGFCEPLGHFWEKIEFKVENQISLKCYVRQNFLLQIFTLPPRRGVIIKSLIFNGNTLDSTLRSTLPFHSQPSSRHDPFLTLLEMKQTLLFVNGKLSTPYFNVLFIDYVHLHVYQSVTLIELLCMN</sequence>
<gene>
    <name evidence="1" type="ORF">EGR_03557</name>
</gene>
<dbReference type="Proteomes" id="UP000019149">
    <property type="component" value="Unassembled WGS sequence"/>
</dbReference>
<evidence type="ECO:0000313" key="1">
    <source>
        <dbReference type="EMBL" id="EUB61493.1"/>
    </source>
</evidence>
<reference evidence="1 2" key="1">
    <citation type="journal article" date="2013" name="Nat. Genet.">
        <title>The genome of the hydatid tapeworm Echinococcus granulosus.</title>
        <authorList>
            <person name="Zheng H."/>
            <person name="Zhang W."/>
            <person name="Zhang L."/>
            <person name="Zhang Z."/>
            <person name="Li J."/>
            <person name="Lu G."/>
            <person name="Zhu Y."/>
            <person name="Wang Y."/>
            <person name="Huang Y."/>
            <person name="Liu J."/>
            <person name="Kang H."/>
            <person name="Chen J."/>
            <person name="Wang L."/>
            <person name="Chen A."/>
            <person name="Yu S."/>
            <person name="Gao Z."/>
            <person name="Jin L."/>
            <person name="Gu W."/>
            <person name="Wang Z."/>
            <person name="Zhao L."/>
            <person name="Shi B."/>
            <person name="Wen H."/>
            <person name="Lin R."/>
            <person name="Jones M.K."/>
            <person name="Brejova B."/>
            <person name="Vinar T."/>
            <person name="Zhao G."/>
            <person name="McManus D.P."/>
            <person name="Chen Z."/>
            <person name="Zhou Y."/>
            <person name="Wang S."/>
        </authorList>
    </citation>
    <scope>NUCLEOTIDE SEQUENCE [LARGE SCALE GENOMIC DNA]</scope>
</reference>
<dbReference type="AlphaFoldDB" id="W6UKA0"/>
<keyword evidence="2" id="KW-1185">Reference proteome</keyword>
<dbReference type="EMBL" id="APAU02000019">
    <property type="protein sequence ID" value="EUB61493.1"/>
    <property type="molecule type" value="Genomic_DNA"/>
</dbReference>
<protein>
    <submittedName>
        <fullName evidence="1">Uncharacterized protein</fullName>
    </submittedName>
</protein>
<name>W6UKA0_ECHGR</name>
<evidence type="ECO:0000313" key="2">
    <source>
        <dbReference type="Proteomes" id="UP000019149"/>
    </source>
</evidence>
<organism evidence="1 2">
    <name type="scientific">Echinococcus granulosus</name>
    <name type="common">Hydatid tapeworm</name>
    <dbReference type="NCBI Taxonomy" id="6210"/>
    <lineage>
        <taxon>Eukaryota</taxon>
        <taxon>Metazoa</taxon>
        <taxon>Spiralia</taxon>
        <taxon>Lophotrochozoa</taxon>
        <taxon>Platyhelminthes</taxon>
        <taxon>Cestoda</taxon>
        <taxon>Eucestoda</taxon>
        <taxon>Cyclophyllidea</taxon>
        <taxon>Taeniidae</taxon>
        <taxon>Echinococcus</taxon>
        <taxon>Echinococcus granulosus group</taxon>
    </lineage>
</organism>
<comment type="caution">
    <text evidence="1">The sequence shown here is derived from an EMBL/GenBank/DDBJ whole genome shotgun (WGS) entry which is preliminary data.</text>
</comment>
<dbReference type="CTD" id="36339272"/>
<dbReference type="KEGG" id="egl:EGR_03557"/>
<proteinExistence type="predicted"/>
<dbReference type="RefSeq" id="XP_024352689.1">
    <property type="nucleotide sequence ID" value="XM_024492806.1"/>
</dbReference>